<keyword evidence="3" id="KW-1185">Reference proteome</keyword>
<reference evidence="2 3" key="1">
    <citation type="journal article" date="2023" name="Sci. Data">
        <title>Genome assembly of the Korean intertidal mud-creeper Batillaria attramentaria.</title>
        <authorList>
            <person name="Patra A.K."/>
            <person name="Ho P.T."/>
            <person name="Jun S."/>
            <person name="Lee S.J."/>
            <person name="Kim Y."/>
            <person name="Won Y.J."/>
        </authorList>
    </citation>
    <scope>NUCLEOTIDE SEQUENCE [LARGE SCALE GENOMIC DNA]</scope>
    <source>
        <strain evidence="2">Wonlab-2016</strain>
    </source>
</reference>
<accession>A0ABD0LAX9</accession>
<evidence type="ECO:0000256" key="1">
    <source>
        <dbReference type="SAM" id="MobiDB-lite"/>
    </source>
</evidence>
<comment type="caution">
    <text evidence="2">The sequence shown here is derived from an EMBL/GenBank/DDBJ whole genome shotgun (WGS) entry which is preliminary data.</text>
</comment>
<proteinExistence type="predicted"/>
<sequence length="254" mass="27537">MSAGAVVATGTHTPTPTPKRHGFSIESLIGRRDDSPVRRQSSLGVVGAPTRGTEVEDSHRPRSRGATSPTSTDDERTTTGRGPPSPPCPTSPVTSPRLEKSSASSSPETENRFGPWSSDDFKQVLGSGAFHHAAHSGGPGVPGLEGSNLYPPLRVCNRSLSAAMNSAALMPQHFAAAGLNPLFYSLQREMVHHPSPHHLLAAARYPGFMHHRYPREYCTKQPKTICSPFTNIHVLTRYKTRHHAAWCHTYTDPP</sequence>
<evidence type="ECO:0000313" key="2">
    <source>
        <dbReference type="EMBL" id="KAK7496284.1"/>
    </source>
</evidence>
<dbReference type="EMBL" id="JACVVK020000068">
    <property type="protein sequence ID" value="KAK7496284.1"/>
    <property type="molecule type" value="Genomic_DNA"/>
</dbReference>
<organism evidence="2 3">
    <name type="scientific">Batillaria attramentaria</name>
    <dbReference type="NCBI Taxonomy" id="370345"/>
    <lineage>
        <taxon>Eukaryota</taxon>
        <taxon>Metazoa</taxon>
        <taxon>Spiralia</taxon>
        <taxon>Lophotrochozoa</taxon>
        <taxon>Mollusca</taxon>
        <taxon>Gastropoda</taxon>
        <taxon>Caenogastropoda</taxon>
        <taxon>Sorbeoconcha</taxon>
        <taxon>Cerithioidea</taxon>
        <taxon>Batillariidae</taxon>
        <taxon>Batillaria</taxon>
    </lineage>
</organism>
<protein>
    <submittedName>
        <fullName evidence="2">Uncharacterized protein</fullName>
    </submittedName>
</protein>
<dbReference type="AlphaFoldDB" id="A0ABD0LAX9"/>
<dbReference type="Proteomes" id="UP001519460">
    <property type="component" value="Unassembled WGS sequence"/>
</dbReference>
<feature type="region of interest" description="Disordered" evidence="1">
    <location>
        <begin position="1"/>
        <end position="118"/>
    </location>
</feature>
<gene>
    <name evidence="2" type="ORF">BaRGS_00012449</name>
</gene>
<name>A0ABD0LAX9_9CAEN</name>
<evidence type="ECO:0000313" key="3">
    <source>
        <dbReference type="Proteomes" id="UP001519460"/>
    </source>
</evidence>